<dbReference type="Proteomes" id="UP001234178">
    <property type="component" value="Unassembled WGS sequence"/>
</dbReference>
<dbReference type="EMBL" id="JAOYFB010000005">
    <property type="protein sequence ID" value="KAK4015408.1"/>
    <property type="molecule type" value="Genomic_DNA"/>
</dbReference>
<organism evidence="1 2">
    <name type="scientific">Daphnia magna</name>
    <dbReference type="NCBI Taxonomy" id="35525"/>
    <lineage>
        <taxon>Eukaryota</taxon>
        <taxon>Metazoa</taxon>
        <taxon>Ecdysozoa</taxon>
        <taxon>Arthropoda</taxon>
        <taxon>Crustacea</taxon>
        <taxon>Branchiopoda</taxon>
        <taxon>Diplostraca</taxon>
        <taxon>Cladocera</taxon>
        <taxon>Anomopoda</taxon>
        <taxon>Daphniidae</taxon>
        <taxon>Daphnia</taxon>
    </lineage>
</organism>
<keyword evidence="2" id="KW-1185">Reference proteome</keyword>
<protein>
    <submittedName>
        <fullName evidence="1">Uncharacterized protein</fullName>
    </submittedName>
</protein>
<gene>
    <name evidence="1" type="ORF">OUZ56_030388</name>
</gene>
<proteinExistence type="predicted"/>
<name>A0ABQ9ZR52_9CRUS</name>
<reference evidence="1 2" key="1">
    <citation type="journal article" date="2023" name="Nucleic Acids Res.">
        <title>The hologenome of Daphnia magna reveals possible DNA methylation and microbiome-mediated evolution of the host genome.</title>
        <authorList>
            <person name="Chaturvedi A."/>
            <person name="Li X."/>
            <person name="Dhandapani V."/>
            <person name="Marshall H."/>
            <person name="Kissane S."/>
            <person name="Cuenca-Cambronero M."/>
            <person name="Asole G."/>
            <person name="Calvet F."/>
            <person name="Ruiz-Romero M."/>
            <person name="Marangio P."/>
            <person name="Guigo R."/>
            <person name="Rago D."/>
            <person name="Mirbahai L."/>
            <person name="Eastwood N."/>
            <person name="Colbourne J.K."/>
            <person name="Zhou J."/>
            <person name="Mallon E."/>
            <person name="Orsini L."/>
        </authorList>
    </citation>
    <scope>NUCLEOTIDE SEQUENCE [LARGE SCALE GENOMIC DNA]</scope>
    <source>
        <strain evidence="1">LRV0_1</strain>
    </source>
</reference>
<comment type="caution">
    <text evidence="1">The sequence shown here is derived from an EMBL/GenBank/DDBJ whole genome shotgun (WGS) entry which is preliminary data.</text>
</comment>
<evidence type="ECO:0000313" key="1">
    <source>
        <dbReference type="EMBL" id="KAK4015408.1"/>
    </source>
</evidence>
<evidence type="ECO:0000313" key="2">
    <source>
        <dbReference type="Proteomes" id="UP001234178"/>
    </source>
</evidence>
<sequence length="129" mass="15184">MKQNVRKTNVERRVPTYLTLMLRFRHHNSIMCSIPFASHRRNENAVLRVNLQVRPTSSRPLELCLHCLSFVALRPNPADLKLGIENDELFNWTGFVYEHFSRVRHGRVNAEMANENKDWNTLAKPMELK</sequence>
<accession>A0ABQ9ZR52</accession>